<keyword evidence="2" id="KW-1003">Cell membrane</keyword>
<protein>
    <recommendedName>
        <fullName evidence="10">Major facilitator superfamily (MFS) profile domain-containing protein</fullName>
    </recommendedName>
</protein>
<evidence type="ECO:0000256" key="6">
    <source>
        <dbReference type="SAM" id="MobiDB-lite"/>
    </source>
</evidence>
<sequence>MPAFDATSWLLFSAVLINQMGRVMIPAIKTSVLADAVMGAEFEDKVGAQLSFVSIVCLAGKLLGAAFTDRLGGWPVLISVFSIWIFATFASIYSQSVDIFGLAWWLNSFAYTITWGAIVQVIGAVYTDDKQKSAQLAFTASASRFGATIGNVFFGQLLTAGFHWRSVQYPMLPLQALLLLFCGYKFVAASAPAVEAPKSSDPKSGTSGDKKAGEPPAADVSILGAFLSLDFWLMLIPKTVTFTYTQFFMNYLPQLLHTSYGFDHGMAATLGGVAQGGSVIGLLGVGEYYKRLTKSSKALLVLVELLLCALVPFVLSLGPSVLPQLAVVPLTVLWGLAYALPFYIPPGEFAMQIGGKKGTALFTNIFDASGFAASALWNPWASALAKNNDFKTILYSQALFGAISSLTMPLCMYRQMLKEQAAKKKE</sequence>
<comment type="caution">
    <text evidence="8">The sequence shown here is derived from an EMBL/GenBank/DDBJ whole genome shotgun (WGS) entry which is preliminary data.</text>
</comment>
<comment type="subcellular location">
    <subcellularLocation>
        <location evidence="1">Cell membrane</location>
        <topology evidence="1">Multi-pass membrane protein</topology>
    </subcellularLocation>
</comment>
<feature type="transmembrane region" description="Helical" evidence="7">
    <location>
        <begin position="264"/>
        <end position="286"/>
    </location>
</feature>
<feature type="transmembrane region" description="Helical" evidence="7">
    <location>
        <begin position="74"/>
        <end position="93"/>
    </location>
</feature>
<feature type="transmembrane region" description="Helical" evidence="7">
    <location>
        <begin position="50"/>
        <end position="67"/>
    </location>
</feature>
<dbReference type="EMBL" id="JWZX01002525">
    <property type="protein sequence ID" value="KOO28706.1"/>
    <property type="molecule type" value="Genomic_DNA"/>
</dbReference>
<feature type="region of interest" description="Disordered" evidence="6">
    <location>
        <begin position="195"/>
        <end position="215"/>
    </location>
</feature>
<keyword evidence="5 7" id="KW-0472">Membrane</keyword>
<dbReference type="SUPFAM" id="SSF103473">
    <property type="entry name" value="MFS general substrate transporter"/>
    <property type="match status" value="1"/>
</dbReference>
<feature type="transmembrane region" description="Helical" evidence="7">
    <location>
        <begin position="145"/>
        <end position="164"/>
    </location>
</feature>
<dbReference type="PANTHER" id="PTHR43124:SF3">
    <property type="entry name" value="CHLORAMPHENICOL EFFLUX PUMP RV0191"/>
    <property type="match status" value="1"/>
</dbReference>
<feature type="transmembrane region" description="Helical" evidence="7">
    <location>
        <begin position="321"/>
        <end position="340"/>
    </location>
</feature>
<evidence type="ECO:0008006" key="10">
    <source>
        <dbReference type="Google" id="ProtNLM"/>
    </source>
</evidence>
<feature type="transmembrane region" description="Helical" evidence="7">
    <location>
        <begin position="361"/>
        <end position="380"/>
    </location>
</feature>
<name>A0A0M0JQ36_9EUKA</name>
<evidence type="ECO:0000256" key="2">
    <source>
        <dbReference type="ARBA" id="ARBA00022475"/>
    </source>
</evidence>
<evidence type="ECO:0000256" key="3">
    <source>
        <dbReference type="ARBA" id="ARBA00022692"/>
    </source>
</evidence>
<keyword evidence="4 7" id="KW-1133">Transmembrane helix</keyword>
<feature type="transmembrane region" description="Helical" evidence="7">
    <location>
        <begin position="220"/>
        <end position="244"/>
    </location>
</feature>
<evidence type="ECO:0000256" key="1">
    <source>
        <dbReference type="ARBA" id="ARBA00004651"/>
    </source>
</evidence>
<organism evidence="8 9">
    <name type="scientific">Chrysochromulina tobinii</name>
    <dbReference type="NCBI Taxonomy" id="1460289"/>
    <lineage>
        <taxon>Eukaryota</taxon>
        <taxon>Haptista</taxon>
        <taxon>Haptophyta</taxon>
        <taxon>Prymnesiophyceae</taxon>
        <taxon>Prymnesiales</taxon>
        <taxon>Chrysochromulinaceae</taxon>
        <taxon>Chrysochromulina</taxon>
    </lineage>
</organism>
<dbReference type="Proteomes" id="UP000037460">
    <property type="component" value="Unassembled WGS sequence"/>
</dbReference>
<dbReference type="Pfam" id="PF07690">
    <property type="entry name" value="MFS_1"/>
    <property type="match status" value="1"/>
</dbReference>
<proteinExistence type="predicted"/>
<reference evidence="9" key="1">
    <citation type="journal article" date="2015" name="PLoS Genet.">
        <title>Genome Sequence and Transcriptome Analyses of Chrysochromulina tobin: Metabolic Tools for Enhanced Algal Fitness in the Prominent Order Prymnesiales (Haptophyceae).</title>
        <authorList>
            <person name="Hovde B.T."/>
            <person name="Deodato C.R."/>
            <person name="Hunsperger H.M."/>
            <person name="Ryken S.A."/>
            <person name="Yost W."/>
            <person name="Jha R.K."/>
            <person name="Patterson J."/>
            <person name="Monnat R.J. Jr."/>
            <person name="Barlow S.B."/>
            <person name="Starkenburg S.R."/>
            <person name="Cattolico R.A."/>
        </authorList>
    </citation>
    <scope>NUCLEOTIDE SEQUENCE</scope>
    <source>
        <strain evidence="9">CCMP291</strain>
    </source>
</reference>
<keyword evidence="9" id="KW-1185">Reference proteome</keyword>
<feature type="transmembrane region" description="Helical" evidence="7">
    <location>
        <begin position="392"/>
        <end position="413"/>
    </location>
</feature>
<dbReference type="GO" id="GO:0022857">
    <property type="term" value="F:transmembrane transporter activity"/>
    <property type="evidence" value="ECO:0007669"/>
    <property type="project" value="InterPro"/>
</dbReference>
<gene>
    <name evidence="8" type="ORF">Ctob_005329</name>
</gene>
<accession>A0A0M0JQ36</accession>
<dbReference type="OrthoDB" id="44642at2759"/>
<keyword evidence="3 7" id="KW-0812">Transmembrane</keyword>
<evidence type="ECO:0000256" key="5">
    <source>
        <dbReference type="ARBA" id="ARBA00023136"/>
    </source>
</evidence>
<dbReference type="PANTHER" id="PTHR43124">
    <property type="entry name" value="PURINE EFFLUX PUMP PBUE"/>
    <property type="match status" value="1"/>
</dbReference>
<feature type="transmembrane region" description="Helical" evidence="7">
    <location>
        <begin position="176"/>
        <end position="194"/>
    </location>
</feature>
<dbReference type="InterPro" id="IPR011701">
    <property type="entry name" value="MFS"/>
</dbReference>
<evidence type="ECO:0000256" key="7">
    <source>
        <dbReference type="SAM" id="Phobius"/>
    </source>
</evidence>
<dbReference type="AlphaFoldDB" id="A0A0M0JQ36"/>
<dbReference type="InterPro" id="IPR036259">
    <property type="entry name" value="MFS_trans_sf"/>
</dbReference>
<evidence type="ECO:0000256" key="4">
    <source>
        <dbReference type="ARBA" id="ARBA00022989"/>
    </source>
</evidence>
<evidence type="ECO:0000313" key="8">
    <source>
        <dbReference type="EMBL" id="KOO28706.1"/>
    </source>
</evidence>
<dbReference type="GO" id="GO:0005886">
    <property type="term" value="C:plasma membrane"/>
    <property type="evidence" value="ECO:0007669"/>
    <property type="project" value="UniProtKB-SubCell"/>
</dbReference>
<feature type="transmembrane region" description="Helical" evidence="7">
    <location>
        <begin position="298"/>
        <end position="315"/>
    </location>
</feature>
<dbReference type="InterPro" id="IPR050189">
    <property type="entry name" value="MFS_Efflux_Transporters"/>
</dbReference>
<evidence type="ECO:0000313" key="9">
    <source>
        <dbReference type="Proteomes" id="UP000037460"/>
    </source>
</evidence>
<feature type="transmembrane region" description="Helical" evidence="7">
    <location>
        <begin position="105"/>
        <end position="125"/>
    </location>
</feature>
<dbReference type="Gene3D" id="1.20.1250.20">
    <property type="entry name" value="MFS general substrate transporter like domains"/>
    <property type="match status" value="1"/>
</dbReference>